<keyword evidence="10" id="KW-1185">Reference proteome</keyword>
<dbReference type="Pfam" id="PF00069">
    <property type="entry name" value="Pkinase"/>
    <property type="match status" value="1"/>
</dbReference>
<feature type="compositionally biased region" description="Pro residues" evidence="6">
    <location>
        <begin position="376"/>
        <end position="386"/>
    </location>
</feature>
<gene>
    <name evidence="9" type="ORF">GCM10010218_27750</name>
</gene>
<dbReference type="PANTHER" id="PTHR43289:SF34">
    <property type="entry name" value="SERINE_THREONINE-PROTEIN KINASE YBDM-RELATED"/>
    <property type="match status" value="1"/>
</dbReference>
<dbReference type="InterPro" id="IPR017441">
    <property type="entry name" value="Protein_kinase_ATP_BS"/>
</dbReference>
<evidence type="ECO:0000256" key="5">
    <source>
        <dbReference type="PROSITE-ProRule" id="PRU10141"/>
    </source>
</evidence>
<evidence type="ECO:0000256" key="6">
    <source>
        <dbReference type="SAM" id="MobiDB-lite"/>
    </source>
</evidence>
<evidence type="ECO:0000313" key="9">
    <source>
        <dbReference type="EMBL" id="GHF44722.1"/>
    </source>
</evidence>
<keyword evidence="7" id="KW-0472">Membrane</keyword>
<feature type="compositionally biased region" description="Low complexity" evidence="6">
    <location>
        <begin position="336"/>
        <end position="375"/>
    </location>
</feature>
<keyword evidence="7" id="KW-1133">Transmembrane helix</keyword>
<evidence type="ECO:0000256" key="4">
    <source>
        <dbReference type="ARBA" id="ARBA00022840"/>
    </source>
</evidence>
<dbReference type="SMART" id="SM00220">
    <property type="entry name" value="S_TKc"/>
    <property type="match status" value="1"/>
</dbReference>
<feature type="domain" description="Protein kinase" evidence="8">
    <location>
        <begin position="41"/>
        <end position="315"/>
    </location>
</feature>
<dbReference type="PROSITE" id="PS00108">
    <property type="entry name" value="PROTEIN_KINASE_ST"/>
    <property type="match status" value="1"/>
</dbReference>
<dbReference type="GO" id="GO:0005524">
    <property type="term" value="F:ATP binding"/>
    <property type="evidence" value="ECO:0007669"/>
    <property type="project" value="UniProtKB-UniRule"/>
</dbReference>
<keyword evidence="3" id="KW-0418">Kinase</keyword>
<evidence type="ECO:0000256" key="2">
    <source>
        <dbReference type="ARBA" id="ARBA00022741"/>
    </source>
</evidence>
<reference evidence="9" key="1">
    <citation type="journal article" date="2014" name="Int. J. Syst. Evol. Microbiol.">
        <title>Complete genome sequence of Corynebacterium casei LMG S-19264T (=DSM 44701T), isolated from a smear-ripened cheese.</title>
        <authorList>
            <consortium name="US DOE Joint Genome Institute (JGI-PGF)"/>
            <person name="Walter F."/>
            <person name="Albersmeier A."/>
            <person name="Kalinowski J."/>
            <person name="Ruckert C."/>
        </authorList>
    </citation>
    <scope>NUCLEOTIDE SEQUENCE</scope>
    <source>
        <strain evidence="9">JCM 4059</strain>
    </source>
</reference>
<feature type="region of interest" description="Disordered" evidence="6">
    <location>
        <begin position="452"/>
        <end position="507"/>
    </location>
</feature>
<keyword evidence="2 5" id="KW-0547">Nucleotide-binding</keyword>
<keyword evidence="1" id="KW-0808">Transferase</keyword>
<dbReference type="AlphaFoldDB" id="A0A919B2E4"/>
<dbReference type="InterPro" id="IPR008271">
    <property type="entry name" value="Ser/Thr_kinase_AS"/>
</dbReference>
<proteinExistence type="predicted"/>
<keyword evidence="7" id="KW-0812">Transmembrane</keyword>
<evidence type="ECO:0000256" key="3">
    <source>
        <dbReference type="ARBA" id="ARBA00022777"/>
    </source>
</evidence>
<dbReference type="Proteomes" id="UP000638313">
    <property type="component" value="Unassembled WGS sequence"/>
</dbReference>
<dbReference type="Gene3D" id="3.30.200.20">
    <property type="entry name" value="Phosphorylase Kinase, domain 1"/>
    <property type="match status" value="1"/>
</dbReference>
<organism evidence="9 10">
    <name type="scientific">Streptomyces mashuensis</name>
    <dbReference type="NCBI Taxonomy" id="33904"/>
    <lineage>
        <taxon>Bacteria</taxon>
        <taxon>Bacillati</taxon>
        <taxon>Actinomycetota</taxon>
        <taxon>Actinomycetes</taxon>
        <taxon>Kitasatosporales</taxon>
        <taxon>Streptomycetaceae</taxon>
        <taxon>Streptomyces</taxon>
    </lineage>
</organism>
<evidence type="ECO:0000259" key="8">
    <source>
        <dbReference type="PROSITE" id="PS50011"/>
    </source>
</evidence>
<dbReference type="SUPFAM" id="SSF56112">
    <property type="entry name" value="Protein kinase-like (PK-like)"/>
    <property type="match status" value="1"/>
</dbReference>
<feature type="region of interest" description="Disordered" evidence="6">
    <location>
        <begin position="1"/>
        <end position="32"/>
    </location>
</feature>
<keyword evidence="4 5" id="KW-0067">ATP-binding</keyword>
<dbReference type="PROSITE" id="PS50011">
    <property type="entry name" value="PROTEIN_KINASE_DOM"/>
    <property type="match status" value="1"/>
</dbReference>
<dbReference type="PROSITE" id="PS00107">
    <property type="entry name" value="PROTEIN_KINASE_ATP"/>
    <property type="match status" value="1"/>
</dbReference>
<dbReference type="PANTHER" id="PTHR43289">
    <property type="entry name" value="MITOGEN-ACTIVATED PROTEIN KINASE KINASE KINASE 20-RELATED"/>
    <property type="match status" value="1"/>
</dbReference>
<sequence length="624" mass="64159">MKSNEQHEQNERQQRDEQGERGEPPVIERLRPEDPRTLGAYRLLGRLGAGGMGRVYLARSGRGRIVAVKLIQPELAGQDEFRRRFRQEVRAARRVGGEWTAPVLDADTEAEIPWVATGYIAGPSLRQVVDRDHGALPERSVRVLGAGLARALQAVHAAGIVHRDLKPSNVLLTLDGPRVIDFGIARALDPVTDGGVTRTGQAVGSPGFMSPEQVRGEIVTPAGDVFCLGSVLAYAATGRSPFGTADSGAHAVMYRIAEEEPDLTGVPGGLLELISAALAKAPGDRPTPEEFLRLTGAADLTATLADPRSSAEPWLPAALVARLGRHAVALLEVESPEGPEGPESPAGDGEAPTRVVPPVDARPADPPTVTASGGHPLPPLAPPPGPGAGAGAGGAYGPYAPYGMPGGPVPPMPPVQPARPSRTPLLVAVLVTAALLAGGGTVYLLTRPRDNAGGHASASSGTAPVTAPPAGASPNSSATRRPTDDSTEPDPVLSLSPAASPTAGNTGAQAYAGTWQAAFNSGSGLNNRTLTVRRGTVTQVTIQGSGVLDDGTPYSCQWTATATGGGTAGTPLHLGPSTVTQASPRSACQPGSASDLVLLPDGRMRRDFTDSGTRDASLVYSRTG</sequence>
<evidence type="ECO:0000313" key="10">
    <source>
        <dbReference type="Proteomes" id="UP000638313"/>
    </source>
</evidence>
<evidence type="ECO:0000256" key="7">
    <source>
        <dbReference type="SAM" id="Phobius"/>
    </source>
</evidence>
<dbReference type="InterPro" id="IPR011009">
    <property type="entry name" value="Kinase-like_dom_sf"/>
</dbReference>
<comment type="caution">
    <text evidence="9">The sequence shown here is derived from an EMBL/GenBank/DDBJ whole genome shotgun (WGS) entry which is preliminary data.</text>
</comment>
<dbReference type="EMBL" id="BNBD01000004">
    <property type="protein sequence ID" value="GHF44722.1"/>
    <property type="molecule type" value="Genomic_DNA"/>
</dbReference>
<feature type="compositionally biased region" description="Low complexity" evidence="6">
    <location>
        <begin position="453"/>
        <end position="478"/>
    </location>
</feature>
<feature type="transmembrane region" description="Helical" evidence="7">
    <location>
        <begin position="425"/>
        <end position="445"/>
    </location>
</feature>
<evidence type="ECO:0000256" key="1">
    <source>
        <dbReference type="ARBA" id="ARBA00022679"/>
    </source>
</evidence>
<accession>A0A919B2E4</accession>
<feature type="binding site" evidence="5">
    <location>
        <position position="69"/>
    </location>
    <ligand>
        <name>ATP</name>
        <dbReference type="ChEBI" id="CHEBI:30616"/>
    </ligand>
</feature>
<dbReference type="Gene3D" id="1.10.510.10">
    <property type="entry name" value="Transferase(Phosphotransferase) domain 1"/>
    <property type="match status" value="1"/>
</dbReference>
<protein>
    <recommendedName>
        <fullName evidence="8">Protein kinase domain-containing protein</fullName>
    </recommendedName>
</protein>
<reference evidence="9" key="2">
    <citation type="submission" date="2020-09" db="EMBL/GenBank/DDBJ databases">
        <authorList>
            <person name="Sun Q."/>
            <person name="Ohkuma M."/>
        </authorList>
    </citation>
    <scope>NUCLEOTIDE SEQUENCE</scope>
    <source>
        <strain evidence="9">JCM 4059</strain>
    </source>
</reference>
<dbReference type="CDD" id="cd14014">
    <property type="entry name" value="STKc_PknB_like"/>
    <property type="match status" value="1"/>
</dbReference>
<dbReference type="InterPro" id="IPR000719">
    <property type="entry name" value="Prot_kinase_dom"/>
</dbReference>
<feature type="compositionally biased region" description="Polar residues" evidence="6">
    <location>
        <begin position="497"/>
        <end position="507"/>
    </location>
</feature>
<name>A0A919B2E4_9ACTN</name>
<feature type="region of interest" description="Disordered" evidence="6">
    <location>
        <begin position="333"/>
        <end position="389"/>
    </location>
</feature>
<dbReference type="GO" id="GO:0004674">
    <property type="term" value="F:protein serine/threonine kinase activity"/>
    <property type="evidence" value="ECO:0007669"/>
    <property type="project" value="TreeGrafter"/>
</dbReference>